<evidence type="ECO:0000256" key="1">
    <source>
        <dbReference type="ARBA" id="ARBA00005964"/>
    </source>
</evidence>
<reference evidence="8" key="1">
    <citation type="submission" date="2019-08" db="EMBL/GenBank/DDBJ databases">
        <title>The genome of the North American firefly Photinus pyralis.</title>
        <authorList>
            <consortium name="Photinus pyralis genome working group"/>
            <person name="Fallon T.R."/>
            <person name="Sander Lower S.E."/>
            <person name="Weng J.-K."/>
        </authorList>
    </citation>
    <scope>NUCLEOTIDE SEQUENCE</scope>
    <source>
        <strain evidence="8">TRF0915ILg1</strain>
        <tissue evidence="8">Whole body</tissue>
    </source>
</reference>
<dbReference type="Pfam" id="PF00135">
    <property type="entry name" value="COesterase"/>
    <property type="match status" value="1"/>
</dbReference>
<keyword evidence="3 6" id="KW-0378">Hydrolase</keyword>
<evidence type="ECO:0000256" key="6">
    <source>
        <dbReference type="RuleBase" id="RU361235"/>
    </source>
</evidence>
<dbReference type="PANTHER" id="PTHR43142">
    <property type="entry name" value="CARBOXYLIC ESTER HYDROLASE"/>
    <property type="match status" value="1"/>
</dbReference>
<keyword evidence="2" id="KW-0719">Serine esterase</keyword>
<dbReference type="Gene3D" id="3.40.50.1820">
    <property type="entry name" value="alpha/beta hydrolase"/>
    <property type="match status" value="1"/>
</dbReference>
<evidence type="ECO:0000259" key="7">
    <source>
        <dbReference type="Pfam" id="PF00135"/>
    </source>
</evidence>
<evidence type="ECO:0000256" key="4">
    <source>
        <dbReference type="ARBA" id="ARBA00023157"/>
    </source>
</evidence>
<comment type="caution">
    <text evidence="8">The sequence shown here is derived from an EMBL/GenBank/DDBJ whole genome shotgun (WGS) entry which is preliminary data.</text>
</comment>
<dbReference type="Proteomes" id="UP000801492">
    <property type="component" value="Unassembled WGS sequence"/>
</dbReference>
<accession>A0A8K0CSZ6</accession>
<dbReference type="InterPro" id="IPR029058">
    <property type="entry name" value="AB_hydrolase_fold"/>
</dbReference>
<keyword evidence="9" id="KW-1185">Reference proteome</keyword>
<keyword evidence="4" id="KW-1015">Disulfide bond</keyword>
<dbReference type="GO" id="GO:0052689">
    <property type="term" value="F:carboxylic ester hydrolase activity"/>
    <property type="evidence" value="ECO:0007669"/>
    <property type="project" value="UniProtKB-KW"/>
</dbReference>
<organism evidence="8 9">
    <name type="scientific">Ignelater luminosus</name>
    <name type="common">Cucubano</name>
    <name type="synonym">Pyrophorus luminosus</name>
    <dbReference type="NCBI Taxonomy" id="2038154"/>
    <lineage>
        <taxon>Eukaryota</taxon>
        <taxon>Metazoa</taxon>
        <taxon>Ecdysozoa</taxon>
        <taxon>Arthropoda</taxon>
        <taxon>Hexapoda</taxon>
        <taxon>Insecta</taxon>
        <taxon>Pterygota</taxon>
        <taxon>Neoptera</taxon>
        <taxon>Endopterygota</taxon>
        <taxon>Coleoptera</taxon>
        <taxon>Polyphaga</taxon>
        <taxon>Elateriformia</taxon>
        <taxon>Elateroidea</taxon>
        <taxon>Elateridae</taxon>
        <taxon>Agrypninae</taxon>
        <taxon>Pyrophorini</taxon>
        <taxon>Ignelater</taxon>
    </lineage>
</organism>
<dbReference type="InterPro" id="IPR019826">
    <property type="entry name" value="Carboxylesterase_B_AS"/>
</dbReference>
<comment type="similarity">
    <text evidence="1 6">Belongs to the type-B carboxylesterase/lipase family.</text>
</comment>
<feature type="domain" description="Carboxylesterase type B" evidence="7">
    <location>
        <begin position="1"/>
        <end position="381"/>
    </location>
</feature>
<proteinExistence type="inferred from homology"/>
<gene>
    <name evidence="8" type="ORF">ILUMI_17128</name>
</gene>
<evidence type="ECO:0000313" key="9">
    <source>
        <dbReference type="Proteomes" id="UP000801492"/>
    </source>
</evidence>
<keyword evidence="5" id="KW-0325">Glycoprotein</keyword>
<protein>
    <recommendedName>
        <fullName evidence="6">Carboxylic ester hydrolase</fullName>
        <ecNumber evidence="6">3.1.1.-</ecNumber>
    </recommendedName>
</protein>
<evidence type="ECO:0000256" key="5">
    <source>
        <dbReference type="ARBA" id="ARBA00023180"/>
    </source>
</evidence>
<dbReference type="OrthoDB" id="19653at2759"/>
<dbReference type="SUPFAM" id="SSF53474">
    <property type="entry name" value="alpha/beta-Hydrolases"/>
    <property type="match status" value="1"/>
</dbReference>
<evidence type="ECO:0000256" key="3">
    <source>
        <dbReference type="ARBA" id="ARBA00022801"/>
    </source>
</evidence>
<dbReference type="PROSITE" id="PS00122">
    <property type="entry name" value="CARBOXYLESTERASE_B_1"/>
    <property type="match status" value="1"/>
</dbReference>
<dbReference type="EC" id="3.1.1.-" evidence="6"/>
<dbReference type="EMBL" id="VTPC01071410">
    <property type="protein sequence ID" value="KAF2889045.1"/>
    <property type="molecule type" value="Genomic_DNA"/>
</dbReference>
<dbReference type="PANTHER" id="PTHR43142:SF1">
    <property type="entry name" value="CARBOXYLIC ESTER HYDROLASE"/>
    <property type="match status" value="1"/>
</dbReference>
<evidence type="ECO:0000313" key="8">
    <source>
        <dbReference type="EMBL" id="KAF2889045.1"/>
    </source>
</evidence>
<dbReference type="InterPro" id="IPR002018">
    <property type="entry name" value="CarbesteraseB"/>
</dbReference>
<dbReference type="AlphaFoldDB" id="A0A8K0CSZ6"/>
<sequence length="384" mass="42610">MIFIHGGSFFFGTGDRSAYNPTNMLNKDIVLVIPNYRLGPLGFLSTGDAVVPGNNGLKDQALAIKWVKQNIQHFGGDPNCVTLFGQSSGGVSTHMHMLSPLSKDLIKGVISQSGTAFAASDLDPNNRTIRNTLKLAASFNCSTATSEEIVKCLKKVDAYEITVRQHAFYEWRFDPLIPFRPVIEKGIDGAFLPEHPSEIIKSGKAAKIPFITGVTTEDGAARSPGFFGDPEILEDFNTNFNTVAPLVFLYSEISPNPDYVTAQIKSYYFKNQTLTNNSFSKDALTDVFTDSYFLSGANEAVRMHIRYTKEPVYFYAFGYRGAISYSELFGDSSYDYGVAHTDDLLYLFDPRGLFPNYQPTNIDKGIVEILTTLWTNFAITGYVY</sequence>
<name>A0A8K0CSZ6_IGNLU</name>
<evidence type="ECO:0000256" key="2">
    <source>
        <dbReference type="ARBA" id="ARBA00022487"/>
    </source>
</evidence>